<proteinExistence type="predicted"/>
<feature type="compositionally biased region" description="Basic residues" evidence="1">
    <location>
        <begin position="72"/>
        <end position="92"/>
    </location>
</feature>
<protein>
    <submittedName>
        <fullName evidence="2">Uncharacterized protein</fullName>
    </submittedName>
</protein>
<dbReference type="EMBL" id="AP027732">
    <property type="protein sequence ID" value="BDZ49165.1"/>
    <property type="molecule type" value="Genomic_DNA"/>
</dbReference>
<gene>
    <name evidence="2" type="ORF">GCM10025867_14060</name>
</gene>
<dbReference type="Proteomes" id="UP001321486">
    <property type="component" value="Chromosome"/>
</dbReference>
<keyword evidence="3" id="KW-1185">Reference proteome</keyword>
<evidence type="ECO:0000256" key="1">
    <source>
        <dbReference type="SAM" id="MobiDB-lite"/>
    </source>
</evidence>
<organism evidence="2 3">
    <name type="scientific">Frondihabitans sucicola</name>
    <dbReference type="NCBI Taxonomy" id="1268041"/>
    <lineage>
        <taxon>Bacteria</taxon>
        <taxon>Bacillati</taxon>
        <taxon>Actinomycetota</taxon>
        <taxon>Actinomycetes</taxon>
        <taxon>Micrococcales</taxon>
        <taxon>Microbacteriaceae</taxon>
        <taxon>Frondihabitans</taxon>
    </lineage>
</organism>
<evidence type="ECO:0000313" key="2">
    <source>
        <dbReference type="EMBL" id="BDZ49165.1"/>
    </source>
</evidence>
<evidence type="ECO:0000313" key="3">
    <source>
        <dbReference type="Proteomes" id="UP001321486"/>
    </source>
</evidence>
<reference evidence="3" key="1">
    <citation type="journal article" date="2019" name="Int. J. Syst. Evol. Microbiol.">
        <title>The Global Catalogue of Microorganisms (GCM) 10K type strain sequencing project: providing services to taxonomists for standard genome sequencing and annotation.</title>
        <authorList>
            <consortium name="The Broad Institute Genomics Platform"/>
            <consortium name="The Broad Institute Genome Sequencing Center for Infectious Disease"/>
            <person name="Wu L."/>
            <person name="Ma J."/>
        </authorList>
    </citation>
    <scope>NUCLEOTIDE SEQUENCE [LARGE SCALE GENOMIC DNA]</scope>
    <source>
        <strain evidence="3">NBRC 108728</strain>
    </source>
</reference>
<accession>A0ABM8GL77</accession>
<name>A0ABM8GL77_9MICO</name>
<feature type="region of interest" description="Disordered" evidence="1">
    <location>
        <begin position="66"/>
        <end position="92"/>
    </location>
</feature>
<sequence>MLIRIRYRDSGYAARIATITVTMAHPPDRIRLFSSGMNEMSGVRTFWKLLRVNSVGILTDSVADESNEARSSHARGRRSRRRRSRARCWRPP</sequence>